<sequence>MRNKKKPMPKGVLLFTPLPWRLSGAGLALALLLRDHPMSRAELRRACEAEGLRLDVKETARLLTVLVRRGVIRAEGGKYLCRHPALTGLRCTLSDRQLLELVGLTQFTVDGRMFYSAAPPMSVSSTGAPGSVG</sequence>
<dbReference type="AlphaFoldDB" id="A0A9D1Q8E3"/>
<name>A0A9D1Q8E3_9FIRM</name>
<gene>
    <name evidence="1" type="ORF">H9890_04520</name>
</gene>
<dbReference type="Proteomes" id="UP000823933">
    <property type="component" value="Unassembled WGS sequence"/>
</dbReference>
<reference evidence="1" key="2">
    <citation type="submission" date="2021-04" db="EMBL/GenBank/DDBJ databases">
        <authorList>
            <person name="Gilroy R."/>
        </authorList>
    </citation>
    <scope>NUCLEOTIDE SEQUENCE</scope>
    <source>
        <strain evidence="1">ChiHcolR34-3080</strain>
    </source>
</reference>
<comment type="caution">
    <text evidence="1">The sequence shown here is derived from an EMBL/GenBank/DDBJ whole genome shotgun (WGS) entry which is preliminary data.</text>
</comment>
<dbReference type="EMBL" id="DXHQ01000054">
    <property type="protein sequence ID" value="HIW08650.1"/>
    <property type="molecule type" value="Genomic_DNA"/>
</dbReference>
<evidence type="ECO:0000313" key="1">
    <source>
        <dbReference type="EMBL" id="HIW08650.1"/>
    </source>
</evidence>
<reference evidence="1" key="1">
    <citation type="journal article" date="2021" name="PeerJ">
        <title>Extensive microbial diversity within the chicken gut microbiome revealed by metagenomics and culture.</title>
        <authorList>
            <person name="Gilroy R."/>
            <person name="Ravi A."/>
            <person name="Getino M."/>
            <person name="Pursley I."/>
            <person name="Horton D.L."/>
            <person name="Alikhan N.F."/>
            <person name="Baker D."/>
            <person name="Gharbi K."/>
            <person name="Hall N."/>
            <person name="Watson M."/>
            <person name="Adriaenssens E.M."/>
            <person name="Foster-Nyarko E."/>
            <person name="Jarju S."/>
            <person name="Secka A."/>
            <person name="Antonio M."/>
            <person name="Oren A."/>
            <person name="Chaudhuri R.R."/>
            <person name="La Ragione R."/>
            <person name="Hildebrand F."/>
            <person name="Pallen M.J."/>
        </authorList>
    </citation>
    <scope>NUCLEOTIDE SEQUENCE</scope>
    <source>
        <strain evidence="1">ChiHcolR34-3080</strain>
    </source>
</reference>
<accession>A0A9D1Q8E3</accession>
<proteinExistence type="predicted"/>
<protein>
    <submittedName>
        <fullName evidence="1">Uncharacterized protein</fullName>
    </submittedName>
</protein>
<evidence type="ECO:0000313" key="2">
    <source>
        <dbReference type="Proteomes" id="UP000823933"/>
    </source>
</evidence>
<organism evidence="1 2">
    <name type="scientific">Candidatus Faecalibacterium intestinigallinarum</name>
    <dbReference type="NCBI Taxonomy" id="2838581"/>
    <lineage>
        <taxon>Bacteria</taxon>
        <taxon>Bacillati</taxon>
        <taxon>Bacillota</taxon>
        <taxon>Clostridia</taxon>
        <taxon>Eubacteriales</taxon>
        <taxon>Oscillospiraceae</taxon>
        <taxon>Faecalibacterium</taxon>
    </lineage>
</organism>